<dbReference type="GO" id="GO:0005886">
    <property type="term" value="C:plasma membrane"/>
    <property type="evidence" value="ECO:0007669"/>
    <property type="project" value="UniProtKB-SubCell"/>
</dbReference>
<dbReference type="NCBIfam" id="TIGR00797">
    <property type="entry name" value="matE"/>
    <property type="match status" value="1"/>
</dbReference>
<dbReference type="InterPro" id="IPR045070">
    <property type="entry name" value="MATE_MepA-like"/>
</dbReference>
<keyword evidence="9" id="KW-0046">Antibiotic resistance</keyword>
<evidence type="ECO:0000256" key="2">
    <source>
        <dbReference type="ARBA" id="ARBA00008417"/>
    </source>
</evidence>
<accession>A0A179CTF0</accession>
<feature type="transmembrane region" description="Helical" evidence="10">
    <location>
        <begin position="21"/>
        <end position="41"/>
    </location>
</feature>
<gene>
    <name evidence="11" type="ORF">A3O14_04730</name>
</gene>
<evidence type="ECO:0000256" key="10">
    <source>
        <dbReference type="SAM" id="Phobius"/>
    </source>
</evidence>
<feature type="transmembrane region" description="Helical" evidence="10">
    <location>
        <begin position="390"/>
        <end position="408"/>
    </location>
</feature>
<evidence type="ECO:0000256" key="8">
    <source>
        <dbReference type="ARBA" id="ARBA00023136"/>
    </source>
</evidence>
<evidence type="ECO:0000313" key="12">
    <source>
        <dbReference type="Proteomes" id="UP000078520"/>
    </source>
</evidence>
<sequence>MEELFEKAPIKQVYFKISLPVVMGMLASMVYNLADTFFVAQTGNTDLVAGITVCTPLFMFMLALGDIFGIGGSSVISRLFGQKEHDRSARTSSACFYYSIGLGIVVTVLLLIFEKPLLHMLGATTATYQYAAAFYRVYVFGAPIIITSLTPTNLIRTEGLAKQSMLATVYGIIVSLILDPIFIFGLKWGAAGVALSNLLGYALELVLLIYYTVRDCKYINVDIKQAHINWKEFREVLAIGIPGSITNLMQSFGIALLNNFLAAYGADQVAAMGITQKIASIITLVMVGFAFGAQPLIGYNYGAKNVKRFKEALDFDLLIEVGYAIIFSIILMIIAPFLIKIFMNKPIIVSLGAYMLRACLTTTPFIGAILVFTTVFQSAGKAWSAFTMSFARQGVVYLITMLACSAFFGFHGVVWAQPVADVITFAIGLLLYRGDFHKWMQQNEK</sequence>
<evidence type="ECO:0000256" key="3">
    <source>
        <dbReference type="ARBA" id="ARBA00022106"/>
    </source>
</evidence>
<keyword evidence="6 10" id="KW-0812">Transmembrane</keyword>
<feature type="transmembrane region" description="Helical" evidence="10">
    <location>
        <begin position="133"/>
        <end position="155"/>
    </location>
</feature>
<proteinExistence type="inferred from homology"/>
<feature type="transmembrane region" description="Helical" evidence="10">
    <location>
        <begin position="167"/>
        <end position="186"/>
    </location>
</feature>
<evidence type="ECO:0000256" key="9">
    <source>
        <dbReference type="ARBA" id="ARBA00023251"/>
    </source>
</evidence>
<dbReference type="GO" id="GO:0015297">
    <property type="term" value="F:antiporter activity"/>
    <property type="evidence" value="ECO:0007669"/>
    <property type="project" value="InterPro"/>
</dbReference>
<evidence type="ECO:0000256" key="7">
    <source>
        <dbReference type="ARBA" id="ARBA00022989"/>
    </source>
</evidence>
<keyword evidence="7 10" id="KW-1133">Transmembrane helix</keyword>
<comment type="subcellular location">
    <subcellularLocation>
        <location evidence="1">Cell membrane</location>
        <topology evidence="1">Multi-pass membrane protein</topology>
    </subcellularLocation>
</comment>
<feature type="transmembrane region" description="Helical" evidence="10">
    <location>
        <begin position="414"/>
        <end position="432"/>
    </location>
</feature>
<evidence type="ECO:0000256" key="1">
    <source>
        <dbReference type="ARBA" id="ARBA00004651"/>
    </source>
</evidence>
<feature type="transmembrane region" description="Helical" evidence="10">
    <location>
        <begin position="233"/>
        <end position="258"/>
    </location>
</feature>
<dbReference type="PIRSF" id="PIRSF006603">
    <property type="entry name" value="DinF"/>
    <property type="match status" value="1"/>
</dbReference>
<comment type="caution">
    <text evidence="11">The sequence shown here is derived from an EMBL/GenBank/DDBJ whole genome shotgun (WGS) entry which is preliminary data.</text>
</comment>
<dbReference type="RefSeq" id="WP_064208440.1">
    <property type="nucleotide sequence ID" value="NZ_LVKC01000024.1"/>
</dbReference>
<dbReference type="Proteomes" id="UP000078520">
    <property type="component" value="Unassembled WGS sequence"/>
</dbReference>
<dbReference type="GO" id="GO:0046677">
    <property type="term" value="P:response to antibiotic"/>
    <property type="evidence" value="ECO:0007669"/>
    <property type="project" value="UniProtKB-KW"/>
</dbReference>
<evidence type="ECO:0000256" key="6">
    <source>
        <dbReference type="ARBA" id="ARBA00022692"/>
    </source>
</evidence>
<feature type="transmembrane region" description="Helical" evidence="10">
    <location>
        <begin position="317"/>
        <end position="342"/>
    </location>
</feature>
<dbReference type="InterPro" id="IPR048279">
    <property type="entry name" value="MdtK-like"/>
</dbReference>
<feature type="transmembrane region" description="Helical" evidence="10">
    <location>
        <begin position="354"/>
        <end position="378"/>
    </location>
</feature>
<dbReference type="InterPro" id="IPR002528">
    <property type="entry name" value="MATE_fam"/>
</dbReference>
<keyword evidence="5" id="KW-1003">Cell membrane</keyword>
<evidence type="ECO:0000256" key="4">
    <source>
        <dbReference type="ARBA" id="ARBA00022448"/>
    </source>
</evidence>
<organism evidence="11 12">
    <name type="scientific">Ligilactobacillus aviarius</name>
    <dbReference type="NCBI Taxonomy" id="1606"/>
    <lineage>
        <taxon>Bacteria</taxon>
        <taxon>Bacillati</taxon>
        <taxon>Bacillota</taxon>
        <taxon>Bacilli</taxon>
        <taxon>Lactobacillales</taxon>
        <taxon>Lactobacillaceae</taxon>
        <taxon>Ligilactobacillus</taxon>
    </lineage>
</organism>
<keyword evidence="4" id="KW-0813">Transport</keyword>
<feature type="transmembrane region" description="Helical" evidence="10">
    <location>
        <begin position="278"/>
        <end position="297"/>
    </location>
</feature>
<dbReference type="PANTHER" id="PTHR43823">
    <property type="entry name" value="SPORULATION PROTEIN YKVU"/>
    <property type="match status" value="1"/>
</dbReference>
<dbReference type="OrthoDB" id="9811110at2"/>
<evidence type="ECO:0000313" key="11">
    <source>
        <dbReference type="EMBL" id="OAQ08103.1"/>
    </source>
</evidence>
<protein>
    <recommendedName>
        <fullName evidence="3">Multidrug export protein MepA</fullName>
    </recommendedName>
</protein>
<feature type="transmembrane region" description="Helical" evidence="10">
    <location>
        <begin position="192"/>
        <end position="213"/>
    </location>
</feature>
<dbReference type="PANTHER" id="PTHR43823:SF3">
    <property type="entry name" value="MULTIDRUG EXPORT PROTEIN MEPA"/>
    <property type="match status" value="1"/>
</dbReference>
<keyword evidence="8 10" id="KW-0472">Membrane</keyword>
<evidence type="ECO:0000256" key="5">
    <source>
        <dbReference type="ARBA" id="ARBA00022475"/>
    </source>
</evidence>
<name>A0A179CTF0_9LACO</name>
<comment type="similarity">
    <text evidence="2">Belongs to the multi antimicrobial extrusion (MATE) (TC 2.A.66.1) family. MepA subfamily.</text>
</comment>
<feature type="transmembrane region" description="Helical" evidence="10">
    <location>
        <begin position="94"/>
        <end position="113"/>
    </location>
</feature>
<dbReference type="Pfam" id="PF01554">
    <property type="entry name" value="MatE"/>
    <property type="match status" value="2"/>
</dbReference>
<dbReference type="EMBL" id="LVKI01000017">
    <property type="protein sequence ID" value="OAQ08103.1"/>
    <property type="molecule type" value="Genomic_DNA"/>
</dbReference>
<reference evidence="12" key="1">
    <citation type="submission" date="2016-03" db="EMBL/GenBank/DDBJ databases">
        <authorList>
            <person name="Johnson T.J."/>
            <person name="Youmans B."/>
            <person name="Case K."/>
            <person name="Noll S."/>
        </authorList>
    </citation>
    <scope>NUCLEOTIDE SEQUENCE [LARGE SCALE GENOMIC DNA]</scope>
    <source>
        <strain evidence="12">UMNLAv8</strain>
    </source>
</reference>
<dbReference type="CDD" id="cd13143">
    <property type="entry name" value="MATE_MepA_like"/>
    <property type="match status" value="1"/>
</dbReference>
<dbReference type="AlphaFoldDB" id="A0A179CTF0"/>
<dbReference type="GO" id="GO:0042910">
    <property type="term" value="F:xenobiotic transmembrane transporter activity"/>
    <property type="evidence" value="ECO:0007669"/>
    <property type="project" value="InterPro"/>
</dbReference>
<feature type="transmembrane region" description="Helical" evidence="10">
    <location>
        <begin position="47"/>
        <end position="73"/>
    </location>
</feature>
<dbReference type="InterPro" id="IPR051327">
    <property type="entry name" value="MATE_MepA_subfamily"/>
</dbReference>